<dbReference type="InterPro" id="IPR025543">
    <property type="entry name" value="Dodecin-like"/>
</dbReference>
<protein>
    <submittedName>
        <fullName evidence="2">DUF1471 domain-containing protein</fullName>
    </submittedName>
</protein>
<accession>A0A6G9ID72</accession>
<evidence type="ECO:0000313" key="2">
    <source>
        <dbReference type="EMBL" id="QIQ21772.1"/>
    </source>
</evidence>
<keyword evidence="1" id="KW-0732">Signal</keyword>
<evidence type="ECO:0000313" key="3">
    <source>
        <dbReference type="Proteomes" id="UP000501168"/>
    </source>
</evidence>
<dbReference type="KEGG" id="orb:IPMB12_08800"/>
<dbReference type="AlphaFoldDB" id="A0A6G9ID72"/>
<gene>
    <name evidence="2" type="ORF">IPMB12_08800</name>
</gene>
<organism evidence="2 3">
    <name type="scientific">Zophobihabitans entericus</name>
    <dbReference type="NCBI Taxonomy" id="1635327"/>
    <lineage>
        <taxon>Bacteria</taxon>
        <taxon>Pseudomonadati</taxon>
        <taxon>Pseudomonadota</taxon>
        <taxon>Gammaproteobacteria</taxon>
        <taxon>Orbales</taxon>
        <taxon>Orbaceae</taxon>
        <taxon>Zophobihabitans</taxon>
    </lineage>
</organism>
<keyword evidence="3" id="KW-1185">Reference proteome</keyword>
<evidence type="ECO:0000256" key="1">
    <source>
        <dbReference type="SAM" id="SignalP"/>
    </source>
</evidence>
<dbReference type="RefSeq" id="WP_166916913.1">
    <property type="nucleotide sequence ID" value="NZ_CP050253.1"/>
</dbReference>
<dbReference type="InParanoid" id="A0A6G9ID72"/>
<feature type="signal peptide" evidence="1">
    <location>
        <begin position="1"/>
        <end position="24"/>
    </location>
</feature>
<feature type="chain" id="PRO_5026163804" evidence="1">
    <location>
        <begin position="25"/>
        <end position="247"/>
    </location>
</feature>
<dbReference type="Proteomes" id="UP000501168">
    <property type="component" value="Chromosome"/>
</dbReference>
<name>A0A6G9ID72_9GAMM</name>
<dbReference type="Gene3D" id="3.30.1660.10">
    <property type="entry name" value="Flavin-binding protein dodecin"/>
    <property type="match status" value="2"/>
</dbReference>
<proteinExistence type="predicted"/>
<dbReference type="EMBL" id="CP050253">
    <property type="protein sequence ID" value="QIQ21772.1"/>
    <property type="molecule type" value="Genomic_DNA"/>
</dbReference>
<reference evidence="2 3" key="1">
    <citation type="submission" date="2020-03" db="EMBL/GenBank/DDBJ databases">
        <title>Complete genome sequence of Orbus sp. IPMB12 (BCRC 80908).</title>
        <authorList>
            <person name="Lo W.-S."/>
            <person name="Chang T.-H."/>
            <person name="Kuo C.-H."/>
        </authorList>
    </citation>
    <scope>NUCLEOTIDE SEQUENCE [LARGE SCALE GENOMIC DNA]</scope>
    <source>
        <strain evidence="2 3">IPMB12</strain>
    </source>
</reference>
<sequence>MFTFKKTIIALSLSLLFPLSFAQAANEGEIINPALDSAVVIKGDKPVVPEKSEALYFVSKTEDGKLNIIYSDFNKTDANPNNYVIELKQVEGMYVFPRYMQNPFVPYEVVTHRGYYPNVVDLDKDAVKIAAEKGAFAYQISRVEEVNSDGENIDMDISLYNADAPLRHMGSVYYTYNGHTARKLPLGMIKQMNPTSTFSFDTDASLGYALEFEAAKQAIDRGAKAFYISNIQESSSSVRKTVDVNIY</sequence>